<evidence type="ECO:0000313" key="1">
    <source>
        <dbReference type="EMBL" id="SVC63299.1"/>
    </source>
</evidence>
<accession>A0A382NQ42</accession>
<name>A0A382NQ42_9ZZZZ</name>
<dbReference type="EMBL" id="UINC01102011">
    <property type="protein sequence ID" value="SVC63299.1"/>
    <property type="molecule type" value="Genomic_DNA"/>
</dbReference>
<organism evidence="1">
    <name type="scientific">marine metagenome</name>
    <dbReference type="NCBI Taxonomy" id="408172"/>
    <lineage>
        <taxon>unclassified sequences</taxon>
        <taxon>metagenomes</taxon>
        <taxon>ecological metagenomes</taxon>
    </lineage>
</organism>
<sequence>MAYENFPNYVDETPGKKFYCTCGESSK</sequence>
<protein>
    <submittedName>
        <fullName evidence="1">Uncharacterized protein</fullName>
    </submittedName>
</protein>
<reference evidence="1" key="1">
    <citation type="submission" date="2018-05" db="EMBL/GenBank/DDBJ databases">
        <authorList>
            <person name="Lanie J.A."/>
            <person name="Ng W.-L."/>
            <person name="Kazmierczak K.M."/>
            <person name="Andrzejewski T.M."/>
            <person name="Davidsen T.M."/>
            <person name="Wayne K.J."/>
            <person name="Tettelin H."/>
            <person name="Glass J.I."/>
            <person name="Rusch D."/>
            <person name="Podicherti R."/>
            <person name="Tsui H.-C.T."/>
            <person name="Winkler M.E."/>
        </authorList>
    </citation>
    <scope>NUCLEOTIDE SEQUENCE</scope>
</reference>
<feature type="non-terminal residue" evidence="1">
    <location>
        <position position="27"/>
    </location>
</feature>
<gene>
    <name evidence="1" type="ORF">METZ01_LOCUS316153</name>
</gene>
<proteinExistence type="predicted"/>
<dbReference type="AlphaFoldDB" id="A0A382NQ42"/>